<feature type="region of interest" description="Disordered" evidence="5">
    <location>
        <begin position="259"/>
        <end position="278"/>
    </location>
</feature>
<dbReference type="PANTHER" id="PTHR12400:SF21">
    <property type="entry name" value="KINASE"/>
    <property type="match status" value="1"/>
</dbReference>
<dbReference type="GO" id="GO:0000828">
    <property type="term" value="F:inositol hexakisphosphate kinase activity"/>
    <property type="evidence" value="ECO:0007669"/>
    <property type="project" value="TreeGrafter"/>
</dbReference>
<evidence type="ECO:0000256" key="5">
    <source>
        <dbReference type="SAM" id="MobiDB-lite"/>
    </source>
</evidence>
<dbReference type="GO" id="GO:0032958">
    <property type="term" value="P:inositol phosphate biosynthetic process"/>
    <property type="evidence" value="ECO:0007669"/>
    <property type="project" value="InterPro"/>
</dbReference>
<sequence>MALLLRIPGVSVSVDLRGAFAVRVHVMLQVVEMDVTGFSHQVGGHFGIFTCGGHICKPLNTKELAFYKEIGDRFAPFTAHCCESCAHQLQSKSHRWVLTFAKSWITARLTSEFLMNIFGVSRWWKWLHVTFNIYLRFHIVEPSVDSADQVWSLRIYYAENSGTVSIHPRNSKDDSLVLTTDRPVLCHQNPSSSEKQLIFRLNKNGRVESDQHFNEWAKQCQIRSVQKLLKGYALFLLLENTVSRFSRPCVMDLKMGTRQYGDDASDQKRQSQTNKCRESTSASIGIRLVGMQLYREEIGTYVYLNKYEGRQMSCEIFRETLAEFFINAGKVRSAALLKKLTTLRKRLVEADGYRFFSSSLLIAFDGKKRDDTSIDLRMIDFAHSTCSTLLDDVRYNGPDDGYLLGLDFLISSLKDIINRCLT</sequence>
<keyword evidence="6" id="KW-1185">Reference proteome</keyword>
<evidence type="ECO:0000256" key="2">
    <source>
        <dbReference type="ARBA" id="ARBA00022679"/>
    </source>
</evidence>
<dbReference type="Pfam" id="PF03770">
    <property type="entry name" value="IPK"/>
    <property type="match status" value="1"/>
</dbReference>
<evidence type="ECO:0000256" key="1">
    <source>
        <dbReference type="ARBA" id="ARBA00007374"/>
    </source>
</evidence>
<dbReference type="PANTHER" id="PTHR12400">
    <property type="entry name" value="INOSITOL POLYPHOSPHATE KINASE"/>
    <property type="match status" value="1"/>
</dbReference>
<dbReference type="AlphaFoldDB" id="A0A915Q816"/>
<dbReference type="GO" id="GO:0005634">
    <property type="term" value="C:nucleus"/>
    <property type="evidence" value="ECO:0007669"/>
    <property type="project" value="TreeGrafter"/>
</dbReference>
<evidence type="ECO:0000256" key="3">
    <source>
        <dbReference type="ARBA" id="ARBA00022777"/>
    </source>
</evidence>
<dbReference type="GO" id="GO:0005737">
    <property type="term" value="C:cytoplasm"/>
    <property type="evidence" value="ECO:0007669"/>
    <property type="project" value="TreeGrafter"/>
</dbReference>
<organism evidence="6 7">
    <name type="scientific">Setaria digitata</name>
    <dbReference type="NCBI Taxonomy" id="48799"/>
    <lineage>
        <taxon>Eukaryota</taxon>
        <taxon>Metazoa</taxon>
        <taxon>Ecdysozoa</taxon>
        <taxon>Nematoda</taxon>
        <taxon>Chromadorea</taxon>
        <taxon>Rhabditida</taxon>
        <taxon>Spirurina</taxon>
        <taxon>Spiruromorpha</taxon>
        <taxon>Filarioidea</taxon>
        <taxon>Setariidae</taxon>
        <taxon>Setaria</taxon>
    </lineage>
</organism>
<evidence type="ECO:0000313" key="6">
    <source>
        <dbReference type="Proteomes" id="UP000887581"/>
    </source>
</evidence>
<reference evidence="7" key="1">
    <citation type="submission" date="2022-11" db="UniProtKB">
        <authorList>
            <consortium name="WormBaseParasite"/>
        </authorList>
    </citation>
    <scope>IDENTIFICATION</scope>
</reference>
<dbReference type="InterPro" id="IPR005522">
    <property type="entry name" value="IPK"/>
</dbReference>
<evidence type="ECO:0000313" key="7">
    <source>
        <dbReference type="WBParaSite" id="sdigi.contig9.g1065.t1"/>
    </source>
</evidence>
<proteinExistence type="inferred from homology"/>
<dbReference type="EC" id="2.7.-.-" evidence="4"/>
<keyword evidence="2 4" id="KW-0808">Transferase</keyword>
<dbReference type="WBParaSite" id="sdigi.contig9.g1065.t1">
    <property type="protein sequence ID" value="sdigi.contig9.g1065.t1"/>
    <property type="gene ID" value="sdigi.contig9.g1065"/>
</dbReference>
<dbReference type="GO" id="GO:0046854">
    <property type="term" value="P:phosphatidylinositol phosphate biosynthetic process"/>
    <property type="evidence" value="ECO:0007669"/>
    <property type="project" value="TreeGrafter"/>
</dbReference>
<accession>A0A915Q816</accession>
<comment type="similarity">
    <text evidence="1 4">Belongs to the inositol phosphokinase (IPK) family.</text>
</comment>
<dbReference type="SUPFAM" id="SSF56104">
    <property type="entry name" value="SAICAR synthase-like"/>
    <property type="match status" value="1"/>
</dbReference>
<dbReference type="Proteomes" id="UP000887581">
    <property type="component" value="Unplaced"/>
</dbReference>
<keyword evidence="3 4" id="KW-0418">Kinase</keyword>
<protein>
    <recommendedName>
        <fullName evidence="4">Kinase</fullName>
        <ecNumber evidence="4">2.7.-.-</ecNumber>
    </recommendedName>
</protein>
<dbReference type="InterPro" id="IPR038286">
    <property type="entry name" value="IPK_sf"/>
</dbReference>
<name>A0A915Q816_9BILA</name>
<evidence type="ECO:0000256" key="4">
    <source>
        <dbReference type="RuleBase" id="RU363090"/>
    </source>
</evidence>
<dbReference type="Gene3D" id="3.30.470.160">
    <property type="entry name" value="Inositol polyphosphate kinase"/>
    <property type="match status" value="1"/>
</dbReference>